<dbReference type="Proteomes" id="UP000472372">
    <property type="component" value="Chromosome 7"/>
</dbReference>
<gene>
    <name evidence="1" type="ORF">PTTW11_08321</name>
</gene>
<evidence type="ECO:0000313" key="1">
    <source>
        <dbReference type="EMBL" id="CAE7196248.1"/>
    </source>
</evidence>
<protein>
    <submittedName>
        <fullName evidence="1">DUF3632 multi-domain protein</fullName>
    </submittedName>
</protein>
<reference evidence="1" key="1">
    <citation type="submission" date="2021-02" db="EMBL/GenBank/DDBJ databases">
        <authorList>
            <person name="Syme A R."/>
            <person name="Syme A R."/>
            <person name="Moolhuijzen P."/>
        </authorList>
    </citation>
    <scope>NUCLEOTIDE SEQUENCE</scope>
    <source>
        <strain evidence="1">W1-1</strain>
    </source>
</reference>
<dbReference type="InterPro" id="IPR022085">
    <property type="entry name" value="OpdG"/>
</dbReference>
<dbReference type="EMBL" id="HG992983">
    <property type="protein sequence ID" value="CAE7196248.1"/>
    <property type="molecule type" value="Genomic_DNA"/>
</dbReference>
<sequence length="303" mass="33943">MRVTDAEILAAVANIPDEASQIDTIMSMRRCFGPNEDDEFYLIVQDYLTNNLDVNDTTRKLVSPINAAVQANKKEPSTYSLWYPIIHSAKRFPFRDTTGLLKLVTLVNTIKSSPAPPNAPEKDKDMYSALLHFSMCARETLNDTPGYGCGYLPQEVHAYANMLYFYALLTRDNIYTFWIYCIWTMRPALETPHVVADPEDVSTPATALENYNAFVPAAAVWIFALGKQLYEREEDLAPKNLNQGNSGGGGPLWEGRAEFSKGRWGLWKKRFGEVAGMEGVSEECRNIAREAEVTMGDIEKACG</sequence>
<evidence type="ECO:0000313" key="2">
    <source>
        <dbReference type="Proteomes" id="UP000472372"/>
    </source>
</evidence>
<proteinExistence type="predicted"/>
<organism evidence="1 2">
    <name type="scientific">Pyrenophora teres f. teres</name>
    <dbReference type="NCBI Taxonomy" id="97479"/>
    <lineage>
        <taxon>Eukaryota</taxon>
        <taxon>Fungi</taxon>
        <taxon>Dikarya</taxon>
        <taxon>Ascomycota</taxon>
        <taxon>Pezizomycotina</taxon>
        <taxon>Dothideomycetes</taxon>
        <taxon>Pleosporomycetidae</taxon>
        <taxon>Pleosporales</taxon>
        <taxon>Pleosporineae</taxon>
        <taxon>Pleosporaceae</taxon>
        <taxon>Pyrenophora</taxon>
    </lineage>
</organism>
<dbReference type="PANTHER" id="PTHR38797">
    <property type="entry name" value="NUCLEAR PORE COMPLEX PROTEIN NUP85-RELATED"/>
    <property type="match status" value="1"/>
</dbReference>
<name>A0A6S6W9V0_9PLEO</name>
<accession>A0A6S6W9V0</accession>
<dbReference type="Pfam" id="PF12311">
    <property type="entry name" value="DUF3632"/>
    <property type="match status" value="1"/>
</dbReference>
<dbReference type="PANTHER" id="PTHR38797:SF4">
    <property type="entry name" value="NUCLEAR PORE COMPLEX PROTEIN NUP85"/>
    <property type="match status" value="1"/>
</dbReference>
<dbReference type="InterPro" id="IPR053204">
    <property type="entry name" value="Oxopyrrolidines_Biosynth-assoc"/>
</dbReference>
<dbReference type="AlphaFoldDB" id="A0A6S6W9V0"/>